<dbReference type="Pfam" id="PF03256">
    <property type="entry name" value="ANAPC10"/>
    <property type="match status" value="1"/>
</dbReference>
<evidence type="ECO:0000259" key="1">
    <source>
        <dbReference type="Pfam" id="PF03256"/>
    </source>
</evidence>
<dbReference type="eggNOG" id="KOG3437">
    <property type="taxonomic scope" value="Eukaryota"/>
</dbReference>
<feature type="domain" description="DOC" evidence="1">
    <location>
        <begin position="40"/>
        <end position="69"/>
    </location>
</feature>
<protein>
    <recommendedName>
        <fullName evidence="1">DOC domain-containing protein</fullName>
    </recommendedName>
</protein>
<sequence length="73" mass="7915">MVTAKEACEVLKSSSSMTLGAVLGHIGDNFLTLSTYPKNKTGDGFHNLKEIKTVELVKPTGWVHLSLSANDPW</sequence>
<dbReference type="Gene3D" id="2.60.120.260">
    <property type="entry name" value="Galactose-binding domain-like"/>
    <property type="match status" value="1"/>
</dbReference>
<dbReference type="AlphaFoldDB" id="A0A061FIK5"/>
<proteinExistence type="predicted"/>
<gene>
    <name evidence="2" type="ORF">TCM_035576</name>
</gene>
<dbReference type="InParanoid" id="A0A061FIK5"/>
<reference evidence="2 3" key="1">
    <citation type="journal article" date="2013" name="Genome Biol.">
        <title>The genome sequence of the most widely cultivated cacao type and its use to identify candidate genes regulating pod color.</title>
        <authorList>
            <person name="Motamayor J.C."/>
            <person name="Mockaitis K."/>
            <person name="Schmutz J."/>
            <person name="Haiminen N."/>
            <person name="Iii D.L."/>
            <person name="Cornejo O."/>
            <person name="Findley S.D."/>
            <person name="Zheng P."/>
            <person name="Utro F."/>
            <person name="Royaert S."/>
            <person name="Saski C."/>
            <person name="Jenkins J."/>
            <person name="Podicheti R."/>
            <person name="Zhao M."/>
            <person name="Scheffler B.E."/>
            <person name="Stack J.C."/>
            <person name="Feltus F.A."/>
            <person name="Mustiga G.M."/>
            <person name="Amores F."/>
            <person name="Phillips W."/>
            <person name="Marelli J.P."/>
            <person name="May G.D."/>
            <person name="Shapiro H."/>
            <person name="Ma J."/>
            <person name="Bustamante C.D."/>
            <person name="Schnell R.J."/>
            <person name="Main D."/>
            <person name="Gilbert D."/>
            <person name="Parida L."/>
            <person name="Kuhn D.N."/>
        </authorList>
    </citation>
    <scope>NUCLEOTIDE SEQUENCE [LARGE SCALE GENOMIC DNA]</scope>
    <source>
        <strain evidence="3">cv. Matina 1-6</strain>
    </source>
</reference>
<dbReference type="EMBL" id="CM001886">
    <property type="protein sequence ID" value="EOY16713.1"/>
    <property type="molecule type" value="Genomic_DNA"/>
</dbReference>
<accession>A0A061FIK5</accession>
<dbReference type="InterPro" id="IPR004939">
    <property type="entry name" value="APC_su10/DOC_dom"/>
</dbReference>
<organism evidence="2 3">
    <name type="scientific">Theobroma cacao</name>
    <name type="common">Cacao</name>
    <name type="synonym">Cocoa</name>
    <dbReference type="NCBI Taxonomy" id="3641"/>
    <lineage>
        <taxon>Eukaryota</taxon>
        <taxon>Viridiplantae</taxon>
        <taxon>Streptophyta</taxon>
        <taxon>Embryophyta</taxon>
        <taxon>Tracheophyta</taxon>
        <taxon>Spermatophyta</taxon>
        <taxon>Magnoliopsida</taxon>
        <taxon>eudicotyledons</taxon>
        <taxon>Gunneridae</taxon>
        <taxon>Pentapetalae</taxon>
        <taxon>rosids</taxon>
        <taxon>malvids</taxon>
        <taxon>Malvales</taxon>
        <taxon>Malvaceae</taxon>
        <taxon>Byttnerioideae</taxon>
        <taxon>Theobroma</taxon>
    </lineage>
</organism>
<name>A0A061FIK5_THECC</name>
<evidence type="ECO:0000313" key="3">
    <source>
        <dbReference type="Proteomes" id="UP000026915"/>
    </source>
</evidence>
<dbReference type="HOGENOM" id="CLU_201431_0_0_1"/>
<dbReference type="Proteomes" id="UP000026915">
    <property type="component" value="Chromosome 8"/>
</dbReference>
<keyword evidence="3" id="KW-1185">Reference proteome</keyword>
<dbReference type="Gramene" id="EOY16713">
    <property type="protein sequence ID" value="EOY16713"/>
    <property type="gene ID" value="TCM_035576"/>
</dbReference>
<dbReference type="STRING" id="3641.A0A061FIK5"/>
<evidence type="ECO:0000313" key="2">
    <source>
        <dbReference type="EMBL" id="EOY16713.1"/>
    </source>
</evidence>